<keyword evidence="3" id="KW-1185">Reference proteome</keyword>
<dbReference type="AlphaFoldDB" id="A0A239H3R5"/>
<evidence type="ECO:0000313" key="2">
    <source>
        <dbReference type="EMBL" id="SNS75453.1"/>
    </source>
</evidence>
<proteinExistence type="predicted"/>
<organism evidence="2 3">
    <name type="scientific">Pontibacter ummariensis</name>
    <dbReference type="NCBI Taxonomy" id="1610492"/>
    <lineage>
        <taxon>Bacteria</taxon>
        <taxon>Pseudomonadati</taxon>
        <taxon>Bacteroidota</taxon>
        <taxon>Cytophagia</taxon>
        <taxon>Cytophagales</taxon>
        <taxon>Hymenobacteraceae</taxon>
        <taxon>Pontibacter</taxon>
    </lineage>
</organism>
<gene>
    <name evidence="2" type="ORF">SAMN06296052_112133</name>
</gene>
<dbReference type="RefSeq" id="WP_089319844.1">
    <property type="nucleotide sequence ID" value="NZ_FZOQ01000012.1"/>
</dbReference>
<sequence length="436" mass="48771">MTHVKSPTLRCLFLLVLFCSTGLYAQSLQQELPLAFGIEVKNPLKQQRDNVMVFIPESEILKQNVAFNPNAFVVVDGKAEIPSQYNRRDAAHKGIVLVLDQMKAGEARKLTVQFKKDGTLARQYPKRTQAELSHKVGGTFQNRKYIGGTFQNVDSLRVPDEHTDHSNFIRYEGPGWESDKVGYRFYLDWRNGTDVFGKKTQDVVLQRVGQDGFDSYHEEADWGMDVLKVGKSLGVGTLALFHEGQANRVAETDSMISVISENGDVYSSIRTNYYGWKVAGLEMDLHSLLSIHAGSRLTHHQVQVQGASPQNLSTGLNKDAKAKRYASKGSKDQWGYLASYGEQSLNNDQLGIAVLFRPTDLIAFTEDANSHVVQLKPTGGQLEYYYLAAWELEPEGIKTEEQFMQYLEQTARELANPVLVKVSGGKTGRARAAKEL</sequence>
<dbReference type="Proteomes" id="UP000198432">
    <property type="component" value="Unassembled WGS sequence"/>
</dbReference>
<reference evidence="3" key="1">
    <citation type="submission" date="2017-06" db="EMBL/GenBank/DDBJ databases">
        <authorList>
            <person name="Varghese N."/>
            <person name="Submissions S."/>
        </authorList>
    </citation>
    <scope>NUCLEOTIDE SEQUENCE [LARGE SCALE GENOMIC DNA]</scope>
    <source>
        <strain evidence="3">NKM1</strain>
    </source>
</reference>
<evidence type="ECO:0000256" key="1">
    <source>
        <dbReference type="SAM" id="SignalP"/>
    </source>
</evidence>
<dbReference type="InterPro" id="IPR032342">
    <property type="entry name" value="DUF4861"/>
</dbReference>
<evidence type="ECO:0000313" key="3">
    <source>
        <dbReference type="Proteomes" id="UP000198432"/>
    </source>
</evidence>
<dbReference type="OrthoDB" id="846806at2"/>
<feature type="chain" id="PRO_5013348698" description="DUF4861 domain-containing protein" evidence="1">
    <location>
        <begin position="26"/>
        <end position="436"/>
    </location>
</feature>
<dbReference type="EMBL" id="FZOQ01000012">
    <property type="protein sequence ID" value="SNS75453.1"/>
    <property type="molecule type" value="Genomic_DNA"/>
</dbReference>
<feature type="signal peptide" evidence="1">
    <location>
        <begin position="1"/>
        <end position="25"/>
    </location>
</feature>
<keyword evidence="1" id="KW-0732">Signal</keyword>
<name>A0A239H3R5_9BACT</name>
<accession>A0A239H3R5</accession>
<dbReference type="Pfam" id="PF16153">
    <property type="entry name" value="DUF4861"/>
    <property type="match status" value="1"/>
</dbReference>
<protein>
    <recommendedName>
        <fullName evidence="4">DUF4861 domain-containing protein</fullName>
    </recommendedName>
</protein>
<evidence type="ECO:0008006" key="4">
    <source>
        <dbReference type="Google" id="ProtNLM"/>
    </source>
</evidence>